<dbReference type="RefSeq" id="WP_109656590.1">
    <property type="nucleotide sequence ID" value="NZ_CP029145.1"/>
</dbReference>
<reference evidence="4" key="1">
    <citation type="submission" date="2018-04" db="EMBL/GenBank/DDBJ databases">
        <title>Complete genome of Antarctic heterotrophic bacterium Hymenobacter nivis.</title>
        <authorList>
            <person name="Terashima M."/>
        </authorList>
    </citation>
    <scope>NUCLEOTIDE SEQUENCE [LARGE SCALE GENOMIC DNA]</scope>
    <source>
        <strain evidence="4">NBRC 111535</strain>
    </source>
</reference>
<evidence type="ECO:0000313" key="4">
    <source>
        <dbReference type="Proteomes" id="UP000245999"/>
    </source>
</evidence>
<evidence type="ECO:0000313" key="3">
    <source>
        <dbReference type="EMBL" id="AWM33515.1"/>
    </source>
</evidence>
<proteinExistence type="predicted"/>
<dbReference type="EMBL" id="CP029145">
    <property type="protein sequence ID" value="AWM33515.1"/>
    <property type="molecule type" value="Genomic_DNA"/>
</dbReference>
<keyword evidence="3" id="KW-0238">DNA-binding</keyword>
<dbReference type="Pfam" id="PF04383">
    <property type="entry name" value="KilA-N"/>
    <property type="match status" value="1"/>
</dbReference>
<feature type="region of interest" description="Disordered" evidence="1">
    <location>
        <begin position="288"/>
        <end position="339"/>
    </location>
</feature>
<feature type="domain" description="KilA-N" evidence="2">
    <location>
        <begin position="3"/>
        <end position="143"/>
    </location>
</feature>
<keyword evidence="4" id="KW-1185">Reference proteome</keyword>
<sequence length="339" mass="38128">MKNKLTMTVQSHPILVTDVLGQKYINISQLAAAGTKAGEDAGQAVSTWLRAGDTMKYLAAWEKLYGSKGDFGDDAFQEHMADITRKSFSMSPDRWVKTTNAIGIEVKRGRGGAVFAHEDIALEFCTWLDPVFKLYVLKEFQRLKEEEQKVQTPDWTIKRLLSKVNYRIQTDAVRDHLLPTLKIAQNKERFEYAEEADVLNLAVFGITAREWRETNPARALQGYNLRDNAGTHELAVIANLEVINAMLMKDQHPRAKRLGYLSEMAADQLRSLSKLDIAKSMEATQKIRRLPPKPANEFDASLKGLMAIPPPPKPEKRKKPEPPKDNEADGESDAELVPA</sequence>
<accession>A0A2Z3GR34</accession>
<dbReference type="SMART" id="SM01252">
    <property type="entry name" value="KilA-N"/>
    <property type="match status" value="1"/>
</dbReference>
<dbReference type="Proteomes" id="UP000245999">
    <property type="component" value="Chromosome"/>
</dbReference>
<organism evidence="3 4">
    <name type="scientific">Hymenobacter nivis</name>
    <dbReference type="NCBI Taxonomy" id="1850093"/>
    <lineage>
        <taxon>Bacteria</taxon>
        <taxon>Pseudomonadati</taxon>
        <taxon>Bacteroidota</taxon>
        <taxon>Cytophagia</taxon>
        <taxon>Cytophagales</taxon>
        <taxon>Hymenobacteraceae</taxon>
        <taxon>Hymenobacter</taxon>
    </lineage>
</organism>
<dbReference type="InterPro" id="IPR017880">
    <property type="entry name" value="KilA_N"/>
</dbReference>
<dbReference type="InterPro" id="IPR018004">
    <property type="entry name" value="KilA/APSES_HTH"/>
</dbReference>
<protein>
    <submittedName>
        <fullName evidence="3">DNA-binding protein</fullName>
    </submittedName>
</protein>
<dbReference type="KEGG" id="hnv:DDQ68_12405"/>
<evidence type="ECO:0000256" key="1">
    <source>
        <dbReference type="SAM" id="MobiDB-lite"/>
    </source>
</evidence>
<name>A0A2Z3GR34_9BACT</name>
<dbReference type="AlphaFoldDB" id="A0A2Z3GR34"/>
<gene>
    <name evidence="3" type="ORF">DDQ68_12405</name>
</gene>
<dbReference type="GO" id="GO:0003677">
    <property type="term" value="F:DNA binding"/>
    <property type="evidence" value="ECO:0007669"/>
    <property type="project" value="UniProtKB-KW"/>
</dbReference>
<feature type="compositionally biased region" description="Basic and acidic residues" evidence="1">
    <location>
        <begin position="318"/>
        <end position="327"/>
    </location>
</feature>
<dbReference type="PROSITE" id="PS51301">
    <property type="entry name" value="KILA_N"/>
    <property type="match status" value="1"/>
</dbReference>
<feature type="compositionally biased region" description="Acidic residues" evidence="1">
    <location>
        <begin position="328"/>
        <end position="339"/>
    </location>
</feature>
<evidence type="ECO:0000259" key="2">
    <source>
        <dbReference type="PROSITE" id="PS51301"/>
    </source>
</evidence>
<dbReference type="OrthoDB" id="9810290at2"/>